<dbReference type="PANTHER" id="PTHR48021:SF1">
    <property type="entry name" value="GH07001P-RELATED"/>
    <property type="match status" value="1"/>
</dbReference>
<dbReference type="InterPro" id="IPR005829">
    <property type="entry name" value="Sugar_transporter_CS"/>
</dbReference>
<evidence type="ECO:0000256" key="1">
    <source>
        <dbReference type="ARBA" id="ARBA00004651"/>
    </source>
</evidence>
<dbReference type="AlphaFoldDB" id="A0A5N5TK24"/>
<feature type="transmembrane region" description="Helical" evidence="8">
    <location>
        <begin position="413"/>
        <end position="431"/>
    </location>
</feature>
<proteinExistence type="predicted"/>
<feature type="transmembrane region" description="Helical" evidence="8">
    <location>
        <begin position="284"/>
        <end position="304"/>
    </location>
</feature>
<dbReference type="InterPro" id="IPR003663">
    <property type="entry name" value="Sugar/inositol_transpt"/>
</dbReference>
<organism evidence="10 11">
    <name type="scientific">Armadillidium nasatum</name>
    <dbReference type="NCBI Taxonomy" id="96803"/>
    <lineage>
        <taxon>Eukaryota</taxon>
        <taxon>Metazoa</taxon>
        <taxon>Ecdysozoa</taxon>
        <taxon>Arthropoda</taxon>
        <taxon>Crustacea</taxon>
        <taxon>Multicrustacea</taxon>
        <taxon>Malacostraca</taxon>
        <taxon>Eumalacostraca</taxon>
        <taxon>Peracarida</taxon>
        <taxon>Isopoda</taxon>
        <taxon>Oniscidea</taxon>
        <taxon>Crinocheta</taxon>
        <taxon>Armadillidiidae</taxon>
        <taxon>Armadillidium</taxon>
    </lineage>
</organism>
<dbReference type="GO" id="GO:0022857">
    <property type="term" value="F:transmembrane transporter activity"/>
    <property type="evidence" value="ECO:0007669"/>
    <property type="project" value="InterPro"/>
</dbReference>
<dbReference type="OrthoDB" id="6346412at2759"/>
<comment type="subcellular location">
    <subcellularLocation>
        <location evidence="1">Cell membrane</location>
        <topology evidence="1">Multi-pass membrane protein</topology>
    </subcellularLocation>
</comment>
<evidence type="ECO:0000256" key="5">
    <source>
        <dbReference type="ARBA" id="ARBA00022692"/>
    </source>
</evidence>
<keyword evidence="3" id="KW-1003">Cell membrane</keyword>
<evidence type="ECO:0000256" key="8">
    <source>
        <dbReference type="SAM" id="Phobius"/>
    </source>
</evidence>
<feature type="domain" description="Major facilitator superfamily (MFS) profile" evidence="9">
    <location>
        <begin position="1"/>
        <end position="435"/>
    </location>
</feature>
<evidence type="ECO:0000256" key="3">
    <source>
        <dbReference type="ARBA" id="ARBA00022475"/>
    </source>
</evidence>
<dbReference type="PROSITE" id="PS00216">
    <property type="entry name" value="SUGAR_TRANSPORT_1"/>
    <property type="match status" value="1"/>
</dbReference>
<dbReference type="PANTHER" id="PTHR48021">
    <property type="match status" value="1"/>
</dbReference>
<keyword evidence="5 8" id="KW-0812">Transmembrane</keyword>
<dbReference type="SUPFAM" id="SSF103473">
    <property type="entry name" value="MFS general substrate transporter"/>
    <property type="match status" value="1"/>
</dbReference>
<feature type="transmembrane region" description="Helical" evidence="8">
    <location>
        <begin position="54"/>
        <end position="74"/>
    </location>
</feature>
<evidence type="ECO:0000313" key="11">
    <source>
        <dbReference type="Proteomes" id="UP000326759"/>
    </source>
</evidence>
<dbReference type="InterPro" id="IPR020846">
    <property type="entry name" value="MFS_dom"/>
</dbReference>
<evidence type="ECO:0000313" key="10">
    <source>
        <dbReference type="EMBL" id="KAB7506499.1"/>
    </source>
</evidence>
<feature type="transmembrane region" description="Helical" evidence="8">
    <location>
        <begin position="167"/>
        <end position="184"/>
    </location>
</feature>
<gene>
    <name evidence="10" type="primary">Tret1_6</name>
    <name evidence="10" type="ORF">Anas_02778</name>
</gene>
<feature type="transmembrane region" description="Helical" evidence="8">
    <location>
        <begin position="105"/>
        <end position="127"/>
    </location>
</feature>
<reference evidence="10 11" key="1">
    <citation type="journal article" date="2019" name="PLoS Biol.">
        <title>Sex chromosomes control vertical transmission of feminizing Wolbachia symbionts in an isopod.</title>
        <authorList>
            <person name="Becking T."/>
            <person name="Chebbi M.A."/>
            <person name="Giraud I."/>
            <person name="Moumen B."/>
            <person name="Laverre T."/>
            <person name="Caubet Y."/>
            <person name="Peccoud J."/>
            <person name="Gilbert C."/>
            <person name="Cordaux R."/>
        </authorList>
    </citation>
    <scope>NUCLEOTIDE SEQUENCE [LARGE SCALE GENOMIC DNA]</scope>
    <source>
        <strain evidence="10">ANa2</strain>
        <tissue evidence="10">Whole body excluding digestive tract and cuticle</tissue>
    </source>
</reference>
<dbReference type="InterPro" id="IPR050549">
    <property type="entry name" value="MFS_Trehalose_Transporter"/>
</dbReference>
<dbReference type="PROSITE" id="PS51257">
    <property type="entry name" value="PROKAR_LIPOPROTEIN"/>
    <property type="match status" value="1"/>
</dbReference>
<dbReference type="Gene3D" id="1.20.1250.20">
    <property type="entry name" value="MFS general substrate transporter like domains"/>
    <property type="match status" value="1"/>
</dbReference>
<feature type="transmembrane region" description="Helical" evidence="8">
    <location>
        <begin position="379"/>
        <end position="401"/>
    </location>
</feature>
<dbReference type="EMBL" id="SEYY01000776">
    <property type="protein sequence ID" value="KAB7506499.1"/>
    <property type="molecule type" value="Genomic_DNA"/>
</dbReference>
<evidence type="ECO:0000256" key="2">
    <source>
        <dbReference type="ARBA" id="ARBA00022448"/>
    </source>
</evidence>
<dbReference type="PROSITE" id="PS50850">
    <property type="entry name" value="MFS"/>
    <property type="match status" value="1"/>
</dbReference>
<dbReference type="Proteomes" id="UP000326759">
    <property type="component" value="Unassembled WGS sequence"/>
</dbReference>
<keyword evidence="7 8" id="KW-0472">Membrane</keyword>
<dbReference type="PRINTS" id="PR00171">
    <property type="entry name" value="SUGRTRNSPORT"/>
</dbReference>
<keyword evidence="6 8" id="KW-1133">Transmembrane helix</keyword>
<keyword evidence="4" id="KW-0762">Sugar transport</keyword>
<evidence type="ECO:0000259" key="9">
    <source>
        <dbReference type="PROSITE" id="PS50850"/>
    </source>
</evidence>
<dbReference type="Pfam" id="PF00083">
    <property type="entry name" value="Sugar_tr"/>
    <property type="match status" value="1"/>
</dbReference>
<dbReference type="FunFam" id="1.20.1250.20:FF:000218">
    <property type="entry name" value="facilitated trehalose transporter Tret1"/>
    <property type="match status" value="1"/>
</dbReference>
<name>A0A5N5TK24_9CRUS</name>
<evidence type="ECO:0000256" key="6">
    <source>
        <dbReference type="ARBA" id="ARBA00022989"/>
    </source>
</evidence>
<evidence type="ECO:0000256" key="4">
    <source>
        <dbReference type="ARBA" id="ARBA00022597"/>
    </source>
</evidence>
<dbReference type="InterPro" id="IPR036259">
    <property type="entry name" value="MFS_trans_sf"/>
</dbReference>
<feature type="transmembrane region" description="Helical" evidence="8">
    <location>
        <begin position="139"/>
        <end position="161"/>
    </location>
</feature>
<feature type="transmembrane region" description="Helical" evidence="8">
    <location>
        <begin position="316"/>
        <end position="335"/>
    </location>
</feature>
<sequence length="478" mass="53554">MCLNGKGKQFCLALIISSAMISCGGVIGWSVQTTRLSSDPTGKLKLSLQDEDWLVGYAGIGGLISTILTVGLIDMFGPCRLLHFFLLPSAITWILMATLESEGELIAGRIFSGFFLQLSTIIIYPLLSEMSEKNVRGSFLCLPDILFSCGHLLMNIFARFLTWQNGTLITGILMFPVIGLYFYVPESPYWYIRKGKYKDAVRSLKRIRSAGHDCETEMKSLKEVLVDNCDKPGKVMDQISNLKYPENYRPTLLLCLLIILREFGGSLALFLYAPFFFKSAGIKLSVFMIIVLIGFTKILFSFVASAIIDVIGRRNLFLSSSITCCFTMFIIGYIVQYPSSFLSWVPLISLIIFVASFGLGIGPMPWILIGEILPTPVRFVSSSIACALFTLLFYLECYFLPTLVQNMSLGRMAIAFAFFNLILNIVIWMFLPETRNRSLEELQTAFVGAALRPFKNQRQGYIQPYGSTFPARTKIISE</sequence>
<feature type="transmembrane region" description="Helical" evidence="8">
    <location>
        <begin position="12"/>
        <end position="31"/>
    </location>
</feature>
<evidence type="ECO:0000256" key="7">
    <source>
        <dbReference type="ARBA" id="ARBA00023136"/>
    </source>
</evidence>
<keyword evidence="11" id="KW-1185">Reference proteome</keyword>
<keyword evidence="2" id="KW-0813">Transport</keyword>
<dbReference type="GO" id="GO:0005886">
    <property type="term" value="C:plasma membrane"/>
    <property type="evidence" value="ECO:0007669"/>
    <property type="project" value="UniProtKB-SubCell"/>
</dbReference>
<feature type="transmembrane region" description="Helical" evidence="8">
    <location>
        <begin position="341"/>
        <end position="367"/>
    </location>
</feature>
<accession>A0A5N5TK24</accession>
<feature type="transmembrane region" description="Helical" evidence="8">
    <location>
        <begin position="81"/>
        <end position="99"/>
    </location>
</feature>
<feature type="transmembrane region" description="Helical" evidence="8">
    <location>
        <begin position="252"/>
        <end position="272"/>
    </location>
</feature>
<comment type="caution">
    <text evidence="10">The sequence shown here is derived from an EMBL/GenBank/DDBJ whole genome shotgun (WGS) entry which is preliminary data.</text>
</comment>
<protein>
    <submittedName>
        <fullName evidence="10">Facilitated trehalose transporter Tret1</fullName>
    </submittedName>
</protein>
<dbReference type="InterPro" id="IPR005828">
    <property type="entry name" value="MFS_sugar_transport-like"/>
</dbReference>